<protein>
    <submittedName>
        <fullName evidence="2">Uncharacterized protein</fullName>
    </submittedName>
</protein>
<evidence type="ECO:0000313" key="2">
    <source>
        <dbReference type="EMBL" id="KAK9041302.1"/>
    </source>
</evidence>
<comment type="caution">
    <text evidence="2">The sequence shown here is derived from an EMBL/GenBank/DDBJ whole genome shotgun (WGS) entry which is preliminary data.</text>
</comment>
<accession>A0ABR2TVM9</accession>
<dbReference type="PANTHER" id="PTHR31681:SF51">
    <property type="entry name" value="PARP CATALYTIC DOMAIN-CONTAINING PROTEIN"/>
    <property type="match status" value="1"/>
</dbReference>
<dbReference type="PANTHER" id="PTHR31681">
    <property type="entry name" value="C2H2-LIKE ZINC FINGER PROTEIN"/>
    <property type="match status" value="1"/>
</dbReference>
<proteinExistence type="predicted"/>
<sequence length="311" mass="33664">MAEKILIAASMAALVCHPSSSIKCFKPKSKPSSSQGEKSSKSNTKRDVRDASSLFKTSVFSSCSDDMDPALAPHVLNNVPLKSPRASCLVSNLSEEDPAFRAVETVFKAGWDGKVGHKIEKILKISHSMGVLKKFEEYREIVKSKCANDCQRLAVDGNELIRFHGAIVTCSLGNNGLARICNKKSCGVCRLVGSIGSAGREPVALSNDSRGAHRKVTKECSVTNTICGRKAVVVCRVVAGRVARCRGRKFGLVEGGEGEFDSVVSSSKDPLEGSEELIVLNARAVLPCFVILYNVRHSKYYKMSKSSLSRY</sequence>
<feature type="compositionally biased region" description="Low complexity" evidence="1">
    <location>
        <begin position="25"/>
        <end position="37"/>
    </location>
</feature>
<reference evidence="2 3" key="1">
    <citation type="journal article" date="2024" name="G3 (Bethesda)">
        <title>Genome assembly of Hibiscus sabdariffa L. provides insights into metabolisms of medicinal natural products.</title>
        <authorList>
            <person name="Kim T."/>
        </authorList>
    </citation>
    <scope>NUCLEOTIDE SEQUENCE [LARGE SCALE GENOMIC DNA]</scope>
    <source>
        <strain evidence="2">TK-2024</strain>
        <tissue evidence="2">Old leaves</tissue>
    </source>
</reference>
<evidence type="ECO:0000256" key="1">
    <source>
        <dbReference type="SAM" id="MobiDB-lite"/>
    </source>
</evidence>
<name>A0ABR2TVM9_9ROSI</name>
<feature type="region of interest" description="Disordered" evidence="1">
    <location>
        <begin position="25"/>
        <end position="49"/>
    </location>
</feature>
<dbReference type="SUPFAM" id="SSF56399">
    <property type="entry name" value="ADP-ribosylation"/>
    <property type="match status" value="1"/>
</dbReference>
<dbReference type="EMBL" id="JBBPBN010000004">
    <property type="protein sequence ID" value="KAK9041302.1"/>
    <property type="molecule type" value="Genomic_DNA"/>
</dbReference>
<organism evidence="2 3">
    <name type="scientific">Hibiscus sabdariffa</name>
    <name type="common">roselle</name>
    <dbReference type="NCBI Taxonomy" id="183260"/>
    <lineage>
        <taxon>Eukaryota</taxon>
        <taxon>Viridiplantae</taxon>
        <taxon>Streptophyta</taxon>
        <taxon>Embryophyta</taxon>
        <taxon>Tracheophyta</taxon>
        <taxon>Spermatophyta</taxon>
        <taxon>Magnoliopsida</taxon>
        <taxon>eudicotyledons</taxon>
        <taxon>Gunneridae</taxon>
        <taxon>Pentapetalae</taxon>
        <taxon>rosids</taxon>
        <taxon>malvids</taxon>
        <taxon>Malvales</taxon>
        <taxon>Malvaceae</taxon>
        <taxon>Malvoideae</taxon>
        <taxon>Hibiscus</taxon>
    </lineage>
</organism>
<keyword evidence="3" id="KW-1185">Reference proteome</keyword>
<gene>
    <name evidence="2" type="ORF">V6N11_016411</name>
</gene>
<feature type="compositionally biased region" description="Basic and acidic residues" evidence="1">
    <location>
        <begin position="38"/>
        <end position="49"/>
    </location>
</feature>
<evidence type="ECO:0000313" key="3">
    <source>
        <dbReference type="Proteomes" id="UP001396334"/>
    </source>
</evidence>
<dbReference type="Gene3D" id="3.90.228.10">
    <property type="match status" value="1"/>
</dbReference>
<dbReference type="Proteomes" id="UP001396334">
    <property type="component" value="Unassembled WGS sequence"/>
</dbReference>